<dbReference type="InterPro" id="IPR006357">
    <property type="entry name" value="HAD-SF_hydro_IIA"/>
</dbReference>
<gene>
    <name evidence="3" type="primary">LOC105161132</name>
</gene>
<dbReference type="AlphaFoldDB" id="A0A8M8UZ61"/>
<dbReference type="Pfam" id="PF13344">
    <property type="entry name" value="Hydrolase_6"/>
    <property type="match status" value="1"/>
</dbReference>
<dbReference type="OrthoDB" id="10251048at2759"/>
<evidence type="ECO:0000313" key="2">
    <source>
        <dbReference type="Proteomes" id="UP000504604"/>
    </source>
</evidence>
<evidence type="ECO:0000256" key="1">
    <source>
        <dbReference type="SAM" id="Phobius"/>
    </source>
</evidence>
<dbReference type="Pfam" id="PF13242">
    <property type="entry name" value="Hydrolase_like"/>
    <property type="match status" value="1"/>
</dbReference>
<name>A0A8M8UZ61_SESIN</name>
<dbReference type="InterPro" id="IPR023214">
    <property type="entry name" value="HAD_sf"/>
</dbReference>
<evidence type="ECO:0000313" key="3">
    <source>
        <dbReference type="RefSeq" id="XP_020549206.1"/>
    </source>
</evidence>
<protein>
    <submittedName>
        <fullName evidence="3">Uncharacterized protein YKR070W-like isoform X1</fullName>
    </submittedName>
</protein>
<reference evidence="3" key="1">
    <citation type="submission" date="2025-08" db="UniProtKB">
        <authorList>
            <consortium name="RefSeq"/>
        </authorList>
    </citation>
    <scope>IDENTIFICATION</scope>
</reference>
<dbReference type="InterPro" id="IPR050324">
    <property type="entry name" value="CDP-alcohol_PTase-I"/>
</dbReference>
<keyword evidence="1" id="KW-0472">Membrane</keyword>
<dbReference type="GeneID" id="105161132"/>
<dbReference type="GO" id="GO:0046474">
    <property type="term" value="P:glycerophospholipid biosynthetic process"/>
    <property type="evidence" value="ECO:0007669"/>
    <property type="project" value="TreeGrafter"/>
</dbReference>
<organism evidence="2 3">
    <name type="scientific">Sesamum indicum</name>
    <name type="common">Oriental sesame</name>
    <name type="synonym">Sesamum orientale</name>
    <dbReference type="NCBI Taxonomy" id="4182"/>
    <lineage>
        <taxon>Eukaryota</taxon>
        <taxon>Viridiplantae</taxon>
        <taxon>Streptophyta</taxon>
        <taxon>Embryophyta</taxon>
        <taxon>Tracheophyta</taxon>
        <taxon>Spermatophyta</taxon>
        <taxon>Magnoliopsida</taxon>
        <taxon>eudicotyledons</taxon>
        <taxon>Gunneridae</taxon>
        <taxon>Pentapetalae</taxon>
        <taxon>asterids</taxon>
        <taxon>lamiids</taxon>
        <taxon>Lamiales</taxon>
        <taxon>Pedaliaceae</taxon>
        <taxon>Sesamum</taxon>
    </lineage>
</organism>
<keyword evidence="1" id="KW-1133">Transmembrane helix</keyword>
<dbReference type="Proteomes" id="UP000504604">
    <property type="component" value="Linkage group LG4"/>
</dbReference>
<dbReference type="PANTHER" id="PTHR14269:SF49">
    <property type="entry name" value="HYDROLASE FAMILY PROTEIN _ HAD-SUPERFAMILY PROTEIN"/>
    <property type="match status" value="1"/>
</dbReference>
<dbReference type="Gene3D" id="3.40.50.1000">
    <property type="entry name" value="HAD superfamily/HAD-like"/>
    <property type="match status" value="2"/>
</dbReference>
<dbReference type="FunFam" id="3.40.50.1000:FF:000137">
    <property type="entry name" value="Hydrolase family protein / HAD-superfamily protein"/>
    <property type="match status" value="1"/>
</dbReference>
<dbReference type="InterPro" id="IPR006353">
    <property type="entry name" value="HAD-SF_hydro_IIA_CECR5"/>
</dbReference>
<dbReference type="NCBIfam" id="TIGR01460">
    <property type="entry name" value="HAD-SF-IIA"/>
    <property type="match status" value="1"/>
</dbReference>
<dbReference type="NCBIfam" id="TIGR01456">
    <property type="entry name" value="CECR5"/>
    <property type="match status" value="1"/>
</dbReference>
<feature type="transmembrane region" description="Helical" evidence="1">
    <location>
        <begin position="392"/>
        <end position="411"/>
    </location>
</feature>
<dbReference type="InterPro" id="IPR036412">
    <property type="entry name" value="HAD-like_sf"/>
</dbReference>
<dbReference type="RefSeq" id="XP_020549206.1">
    <property type="nucleotide sequence ID" value="XM_020693547.1"/>
</dbReference>
<sequence>MYIGGISWKIERRRKRKEYEVPIQTASAIVFAPAAASGGCGGVASFSNKAVVSSFGIAFDIDGVILRGTTPIGNSRRALRRLYDDSGAMNIPFLFLTNGGGIPESRRASELSDILGVKILASQVVQGHSPFRTLLKRYENEFIVATGKGEPYENEFIVAKGKGEPAVVMSEYGFKRVISLEEYASQFKNIDPVAQYKRWTTEQELNCSRNSEKIASSHIDCSQKVKAAFVVSDPVDWGRDIQVLCDILTSGGVPEEENGQQPPLYFAADDLQYQAAFPSERLGMGAFRIALESVFNRIHDKPLEYTSFGKPNPFVFSNAEMILRQLLQFPTPGNVGTEDVRLPSFKTLYMIGDNPLVDVKGAQQAGYPWFSILTRTGVFRQRENHTQYPADMVNLMILYSLFLLLFTVVSVKTICRSLSLHGFLVVSLFPIMTTWFCILCSTPARCGLNTPRSLILYFIGLGTSL</sequence>
<dbReference type="GO" id="GO:0005739">
    <property type="term" value="C:mitochondrion"/>
    <property type="evidence" value="ECO:0007669"/>
    <property type="project" value="TreeGrafter"/>
</dbReference>
<accession>A0A8M8UZ61</accession>
<dbReference type="SUPFAM" id="SSF56784">
    <property type="entry name" value="HAD-like"/>
    <property type="match status" value="1"/>
</dbReference>
<keyword evidence="1" id="KW-0812">Transmembrane</keyword>
<keyword evidence="2" id="KW-1185">Reference proteome</keyword>
<dbReference type="PANTHER" id="PTHR14269">
    <property type="entry name" value="CDP-DIACYLGLYCEROL--GLYCEROL-3-PHOSPHATE 3-PHOSPHATIDYLTRANSFERASE-RELATED"/>
    <property type="match status" value="1"/>
</dbReference>
<feature type="transmembrane region" description="Helical" evidence="1">
    <location>
        <begin position="423"/>
        <end position="444"/>
    </location>
</feature>
<proteinExistence type="predicted"/>